<comment type="pathway">
    <text evidence="2">Amino-acid biosynthesis; L-tryptophan biosynthesis; L-tryptophan from chorismate: step 4/5.</text>
</comment>
<dbReference type="EMBL" id="CACRUT010000031">
    <property type="protein sequence ID" value="VYU66457.1"/>
    <property type="molecule type" value="Genomic_DNA"/>
</dbReference>
<evidence type="ECO:0000256" key="7">
    <source>
        <dbReference type="ARBA" id="ARBA00023141"/>
    </source>
</evidence>
<dbReference type="EC" id="4.1.1.48" evidence="3"/>
<keyword evidence="7" id="KW-0057">Aromatic amino acid biosynthesis</keyword>
<dbReference type="NCBIfam" id="NF001377">
    <property type="entry name" value="PRK00278.2-4"/>
    <property type="match status" value="1"/>
</dbReference>
<keyword evidence="5" id="KW-0210">Decarboxylase</keyword>
<gene>
    <name evidence="10" type="primary">trpC</name>
    <name evidence="10" type="ORF">PCLFYP37_00538</name>
</gene>
<dbReference type="PANTHER" id="PTHR22854">
    <property type="entry name" value="TRYPTOPHAN BIOSYNTHESIS PROTEIN"/>
    <property type="match status" value="1"/>
</dbReference>
<keyword evidence="4" id="KW-0028">Amino-acid biosynthesis</keyword>
<protein>
    <recommendedName>
        <fullName evidence="3">indole-3-glycerol-phosphate synthase</fullName>
        <ecNumber evidence="3">4.1.1.48</ecNumber>
    </recommendedName>
</protein>
<proteinExistence type="predicted"/>
<dbReference type="GeneID" id="93558141"/>
<evidence type="ECO:0000256" key="4">
    <source>
        <dbReference type="ARBA" id="ARBA00022605"/>
    </source>
</evidence>
<name>A0A6N3GNH1_9BACT</name>
<dbReference type="PANTHER" id="PTHR22854:SF2">
    <property type="entry name" value="INDOLE-3-GLYCEROL-PHOSPHATE SYNTHASE"/>
    <property type="match status" value="1"/>
</dbReference>
<comment type="catalytic activity">
    <reaction evidence="1">
        <text>1-(2-carboxyphenylamino)-1-deoxy-D-ribulose 5-phosphate + H(+) = (1S,2R)-1-C-(indol-3-yl)glycerol 3-phosphate + CO2 + H2O</text>
        <dbReference type="Rhea" id="RHEA:23476"/>
        <dbReference type="ChEBI" id="CHEBI:15377"/>
        <dbReference type="ChEBI" id="CHEBI:15378"/>
        <dbReference type="ChEBI" id="CHEBI:16526"/>
        <dbReference type="ChEBI" id="CHEBI:58613"/>
        <dbReference type="ChEBI" id="CHEBI:58866"/>
        <dbReference type="EC" id="4.1.1.48"/>
    </reaction>
</comment>
<dbReference type="SUPFAM" id="SSF51366">
    <property type="entry name" value="Ribulose-phoshate binding barrel"/>
    <property type="match status" value="1"/>
</dbReference>
<evidence type="ECO:0000256" key="6">
    <source>
        <dbReference type="ARBA" id="ARBA00022822"/>
    </source>
</evidence>
<evidence type="ECO:0000256" key="8">
    <source>
        <dbReference type="ARBA" id="ARBA00023239"/>
    </source>
</evidence>
<feature type="domain" description="Indole-3-glycerol phosphate synthase" evidence="9">
    <location>
        <begin position="51"/>
        <end position="275"/>
    </location>
</feature>
<evidence type="ECO:0000256" key="3">
    <source>
        <dbReference type="ARBA" id="ARBA00012362"/>
    </source>
</evidence>
<evidence type="ECO:0000256" key="5">
    <source>
        <dbReference type="ARBA" id="ARBA00022793"/>
    </source>
</evidence>
<evidence type="ECO:0000259" key="9">
    <source>
        <dbReference type="Pfam" id="PF00218"/>
    </source>
</evidence>
<dbReference type="GO" id="GO:0004425">
    <property type="term" value="F:indole-3-glycerol-phosphate synthase activity"/>
    <property type="evidence" value="ECO:0007669"/>
    <property type="project" value="UniProtKB-EC"/>
</dbReference>
<reference evidence="10" key="1">
    <citation type="submission" date="2019-11" db="EMBL/GenBank/DDBJ databases">
        <authorList>
            <person name="Feng L."/>
        </authorList>
    </citation>
    <scope>NUCLEOTIDE SEQUENCE</scope>
    <source>
        <strain evidence="10">PclaraLFYP37</strain>
    </source>
</reference>
<evidence type="ECO:0000256" key="2">
    <source>
        <dbReference type="ARBA" id="ARBA00004696"/>
    </source>
</evidence>
<dbReference type="AlphaFoldDB" id="A0A6N3GNH1"/>
<evidence type="ECO:0000256" key="1">
    <source>
        <dbReference type="ARBA" id="ARBA00001633"/>
    </source>
</evidence>
<dbReference type="UniPathway" id="UPA00035">
    <property type="reaction ID" value="UER00043"/>
</dbReference>
<dbReference type="InterPro" id="IPR001468">
    <property type="entry name" value="Indole-3-GlycerolPSynthase_CS"/>
</dbReference>
<dbReference type="RefSeq" id="WP_008621564.1">
    <property type="nucleotide sequence ID" value="NZ_CABMOJ010000045.1"/>
</dbReference>
<dbReference type="PROSITE" id="PS00614">
    <property type="entry name" value="IGPS"/>
    <property type="match status" value="1"/>
</dbReference>
<dbReference type="Gene3D" id="3.20.20.70">
    <property type="entry name" value="Aldolase class I"/>
    <property type="match status" value="1"/>
</dbReference>
<organism evidence="10">
    <name type="scientific">Paraprevotella clara</name>
    <dbReference type="NCBI Taxonomy" id="454154"/>
    <lineage>
        <taxon>Bacteria</taxon>
        <taxon>Pseudomonadati</taxon>
        <taxon>Bacteroidota</taxon>
        <taxon>Bacteroidia</taxon>
        <taxon>Bacteroidales</taxon>
        <taxon>Prevotellaceae</taxon>
        <taxon>Paraprevotella</taxon>
    </lineage>
</organism>
<sequence length="282" mass="31727">MKDILEEILAYKRKEVEREKAELPPEQLFALVEGRWRNAHDGTARHGKVPAYMTDARKHRSMRESLAASRSGIIAEFKRKSPSKGWIKEEGRADVIPAAYAAAGAAALSILTDGKYFGGCLDYIRQARPMTDTPILRKEFIIDEYQLYQACQAGADAVLLIAAALTRPDYERLTRKAHELGLEVLLEIHTEKELDYLAERPDMLGVNNRHLGTFHTDVENSFRIASLLPDDLLWVSESGISEPDTVRRLRDAGFRGFLMGEAFMRQPAPGAALKTFIQSVER</sequence>
<dbReference type="InterPro" id="IPR013798">
    <property type="entry name" value="Indole-3-glycerol_P_synth_dom"/>
</dbReference>
<dbReference type="GO" id="GO:0000162">
    <property type="term" value="P:L-tryptophan biosynthetic process"/>
    <property type="evidence" value="ECO:0007669"/>
    <property type="project" value="UniProtKB-UniPathway"/>
</dbReference>
<dbReference type="CDD" id="cd00331">
    <property type="entry name" value="IGPS"/>
    <property type="match status" value="1"/>
</dbReference>
<dbReference type="GO" id="GO:0004640">
    <property type="term" value="F:phosphoribosylanthranilate isomerase activity"/>
    <property type="evidence" value="ECO:0007669"/>
    <property type="project" value="TreeGrafter"/>
</dbReference>
<evidence type="ECO:0000313" key="10">
    <source>
        <dbReference type="EMBL" id="VYU66457.1"/>
    </source>
</evidence>
<keyword evidence="6" id="KW-0822">Tryptophan biosynthesis</keyword>
<dbReference type="InterPro" id="IPR011060">
    <property type="entry name" value="RibuloseP-bd_barrel"/>
</dbReference>
<accession>A0A6N3GNH1</accession>
<dbReference type="InterPro" id="IPR013785">
    <property type="entry name" value="Aldolase_TIM"/>
</dbReference>
<keyword evidence="8 10" id="KW-0456">Lyase</keyword>
<dbReference type="Pfam" id="PF00218">
    <property type="entry name" value="IGPS"/>
    <property type="match status" value="1"/>
</dbReference>
<dbReference type="InterPro" id="IPR045186">
    <property type="entry name" value="Indole-3-glycerol_P_synth"/>
</dbReference>